<gene>
    <name evidence="1" type="ORF">DYI25_19615</name>
</gene>
<name>A0A944CPQ7_9BACI</name>
<dbReference type="AlphaFoldDB" id="A0A944CPQ7"/>
<reference evidence="1 2" key="1">
    <citation type="journal article" date="2021" name="Microorganisms">
        <title>Bacterial Dimethylsulfoniopropionate Biosynthesis in the East China Sea.</title>
        <authorList>
            <person name="Liu J."/>
            <person name="Zhang Y."/>
            <person name="Liu J."/>
            <person name="Zhong H."/>
            <person name="Williams B.T."/>
            <person name="Zheng Y."/>
            <person name="Curson A.R.J."/>
            <person name="Sun C."/>
            <person name="Sun H."/>
            <person name="Song D."/>
            <person name="Wagner Mackenzie B."/>
            <person name="Bermejo Martinez A."/>
            <person name="Todd J.D."/>
            <person name="Zhang X.H."/>
        </authorList>
    </citation>
    <scope>NUCLEOTIDE SEQUENCE [LARGE SCALE GENOMIC DNA]</scope>
    <source>
        <strain evidence="1 2">ESS08</strain>
    </source>
</reference>
<keyword evidence="2" id="KW-1185">Reference proteome</keyword>
<dbReference type="EMBL" id="QTKX01000003">
    <property type="protein sequence ID" value="MBS8266636.1"/>
    <property type="molecule type" value="Genomic_DNA"/>
</dbReference>
<dbReference type="Gene3D" id="1.10.760.20">
    <property type="entry name" value="Protein of unknown function DUF3243"/>
    <property type="match status" value="1"/>
</dbReference>
<protein>
    <submittedName>
        <fullName evidence="1">DUF3243 domain-containing protein</fullName>
    </submittedName>
</protein>
<proteinExistence type="predicted"/>
<dbReference type="Pfam" id="PF11588">
    <property type="entry name" value="DUF3243"/>
    <property type="match status" value="1"/>
</dbReference>
<dbReference type="InterPro" id="IPR038292">
    <property type="entry name" value="YmfJ/YflH_sf"/>
</dbReference>
<dbReference type="Proteomes" id="UP000761411">
    <property type="component" value="Unassembled WGS sequence"/>
</dbReference>
<comment type="caution">
    <text evidence="1">The sequence shown here is derived from an EMBL/GenBank/DDBJ whole genome shotgun (WGS) entry which is preliminary data.</text>
</comment>
<evidence type="ECO:0000313" key="1">
    <source>
        <dbReference type="EMBL" id="MBS8266636.1"/>
    </source>
</evidence>
<organism evidence="1 2">
    <name type="scientific">Mesobacillus boroniphilus</name>
    <dbReference type="NCBI Taxonomy" id="308892"/>
    <lineage>
        <taxon>Bacteria</taxon>
        <taxon>Bacillati</taxon>
        <taxon>Bacillota</taxon>
        <taxon>Bacilli</taxon>
        <taxon>Bacillales</taxon>
        <taxon>Bacillaceae</taxon>
        <taxon>Mesobacillus</taxon>
    </lineage>
</organism>
<evidence type="ECO:0000313" key="2">
    <source>
        <dbReference type="Proteomes" id="UP000761411"/>
    </source>
</evidence>
<dbReference type="InterPro" id="IPR021637">
    <property type="entry name" value="DUF3243"/>
</dbReference>
<accession>A0A944CPQ7</accession>
<sequence length="111" mass="12801">MMEKDHMIHKDGDVDTSKVDETLERMDTQQADEILGDFNEFRTYLSKRIKLGKTAGLDEEQLAKTAEKVADYLADKVTPRNKEEQLLQELWKVGTKEEQHALAHMLVKLAE</sequence>
<dbReference type="RefSeq" id="WP_213372523.1">
    <property type="nucleotide sequence ID" value="NZ_QTKX01000003.1"/>
</dbReference>